<evidence type="ECO:0000256" key="4">
    <source>
        <dbReference type="ARBA" id="ARBA00022722"/>
    </source>
</evidence>
<evidence type="ECO:0000256" key="6">
    <source>
        <dbReference type="ARBA" id="ARBA00022932"/>
    </source>
</evidence>
<keyword evidence="2" id="KW-0808">Transferase</keyword>
<dbReference type="Proteomes" id="UP000827429">
    <property type="component" value="Segment"/>
</dbReference>
<dbReference type="GO" id="GO:0015074">
    <property type="term" value="P:DNA integration"/>
    <property type="evidence" value="ECO:0007669"/>
    <property type="project" value="InterPro"/>
</dbReference>
<evidence type="ECO:0000256" key="1">
    <source>
        <dbReference type="ARBA" id="ARBA00012417"/>
    </source>
</evidence>
<dbReference type="GO" id="GO:0004518">
    <property type="term" value="F:nuclease activity"/>
    <property type="evidence" value="ECO:0007669"/>
    <property type="project" value="UniProtKB-KW"/>
</dbReference>
<dbReference type="KEGG" id="vg:75691317"/>
<keyword evidence="4" id="KW-0540">Nuclease</keyword>
<dbReference type="GO" id="GO:0000166">
    <property type="term" value="F:nucleotide binding"/>
    <property type="evidence" value="ECO:0007669"/>
    <property type="project" value="InterPro"/>
</dbReference>
<dbReference type="EC" id="2.7.7.7" evidence="1"/>
<feature type="domain" description="Integrase catalytic" evidence="7">
    <location>
        <begin position="210"/>
        <end position="399"/>
    </location>
</feature>
<name>A0AAE7RUZ5_9CAUD</name>
<protein>
    <recommendedName>
        <fullName evidence="1">DNA-directed DNA polymerase</fullName>
        <ecNumber evidence="1">2.7.7.7</ecNumber>
    </recommendedName>
</protein>
<dbReference type="GO" id="GO:0016787">
    <property type="term" value="F:hydrolase activity"/>
    <property type="evidence" value="ECO:0007669"/>
    <property type="project" value="UniProtKB-KW"/>
</dbReference>
<proteinExistence type="predicted"/>
<dbReference type="InterPro" id="IPR023211">
    <property type="entry name" value="DNA_pol_palm_dom_sf"/>
</dbReference>
<keyword evidence="6" id="KW-0239">DNA-directed DNA polymerase</keyword>
<keyword evidence="9" id="KW-1185">Reference proteome</keyword>
<dbReference type="Gene3D" id="3.90.1600.10">
    <property type="entry name" value="Palm domain of DNA polymerase"/>
    <property type="match status" value="1"/>
</dbReference>
<accession>A0AAE7RUZ5</accession>
<dbReference type="EMBL" id="MZ130476">
    <property type="protein sequence ID" value="QWM89220.1"/>
    <property type="molecule type" value="Genomic_DNA"/>
</dbReference>
<dbReference type="GO" id="GO:0003887">
    <property type="term" value="F:DNA-directed DNA polymerase activity"/>
    <property type="evidence" value="ECO:0007669"/>
    <property type="project" value="UniProtKB-KW"/>
</dbReference>
<dbReference type="SUPFAM" id="SSF56672">
    <property type="entry name" value="DNA/RNA polymerases"/>
    <property type="match status" value="1"/>
</dbReference>
<dbReference type="GO" id="GO:0003677">
    <property type="term" value="F:DNA binding"/>
    <property type="evidence" value="ECO:0007669"/>
    <property type="project" value="InterPro"/>
</dbReference>
<dbReference type="GeneID" id="75691317"/>
<evidence type="ECO:0000256" key="5">
    <source>
        <dbReference type="ARBA" id="ARBA00022801"/>
    </source>
</evidence>
<gene>
    <name evidence="8" type="primary">gp_15321</name>
</gene>
<evidence type="ECO:0000256" key="2">
    <source>
        <dbReference type="ARBA" id="ARBA00022679"/>
    </source>
</evidence>
<keyword evidence="3" id="KW-0548">Nucleotidyltransferase</keyword>
<organism evidence="8 9">
    <name type="scientific">uncultured phage cr123_1</name>
    <dbReference type="NCBI Taxonomy" id="2986401"/>
    <lineage>
        <taxon>Viruses</taxon>
        <taxon>Duplodnaviria</taxon>
        <taxon>Heunggongvirae</taxon>
        <taxon>Uroviricota</taxon>
        <taxon>Caudoviricetes</taxon>
        <taxon>Crassvirales</taxon>
        <taxon>Intestiviridae</taxon>
        <taxon>Crudevirinae</taxon>
        <taxon>Delmidovirus</taxon>
        <taxon>Delmidovirus copri</taxon>
    </lineage>
</organism>
<evidence type="ECO:0000313" key="9">
    <source>
        <dbReference type="Proteomes" id="UP000827429"/>
    </source>
</evidence>
<evidence type="ECO:0000259" key="7">
    <source>
        <dbReference type="PROSITE" id="PS50994"/>
    </source>
</evidence>
<reference evidence="8 9" key="1">
    <citation type="submission" date="2021-04" db="EMBL/GenBank/DDBJ databases">
        <authorList>
            <person name="Shkoporov A.N."/>
            <person name="Stockdale S.R."/>
            <person name="Guerin E."/>
            <person name="Ross R.P."/>
            <person name="Hill C."/>
        </authorList>
    </citation>
    <scope>NUCLEOTIDE SEQUENCE [LARGE SCALE GENOMIC DNA]</scope>
    <source>
        <strain evidence="9">cr123_1</strain>
    </source>
</reference>
<evidence type="ECO:0000313" key="8">
    <source>
        <dbReference type="EMBL" id="QWM89220.1"/>
    </source>
</evidence>
<sequence>MLRIECFDVEVLPNFFSITFVDLADYLKAFEDCVNDKGKKIPLIQKLTVGVIKDRLSRIKNKKFYITATDDSQLFSMVDYIYKFAIDSNGIPARTDLYGYNSKSYDNLMVAAFLMYFNQFDTTKELITKLHQTSKRIIELQNDKEAGKNDFFLRSLNKFKLPFVGVDVMKIFALNKAGSYNDSQTGEKKYIPKGLKQTSINLQWYELLEYELPPINEKEAEYYRKDVKYKGYSLEELNNTIDKWDRYILDEYIPDMLHYNLNDVFIVAEIVRLKPDEIKSRYAVSASYEVDVLNSSRSNMADVLFQKFYTKFSGIPYDRWKDGRTERKAMSIGKIIFDCIRFKNPQLQELLAKLRKTVVYRVNKDSLQEEIVIGKTVYNLATGGLHSKDIPMEIWSTTKWNGVYRSSTGEIIDKPVDSRLYTILHFDIASYYPSIMAYYGVAPAHMVKSAFRNLIQWMKDTRVTVKHSDEAIVDGIPRDVLALVLKIVINSIYGKFGFENGPLYDRLATLQVTINGQLMMLMLCEELEANGIRIISANTDGIMVKVYEDQIETFNAISKDWQERTGMSADSDVLHCLIARDVNNYIAQFRVKDKKTGELKLEDELKGTFNPLMYLNDLQKGYSMPIVSKAVYDYFINHIPVMDTLKTATNILDFCMTQNVGKNFHIIQRRVINNEVVDEVYQRYVRFYVANNGHILMKVHNISGQKERFAAGTVVQICNSLDDTPIELRNIDYGYYYRECMKIIEPVKLGISPKGKGKTRVKKYAGMYNKLFDDDETD</sequence>
<dbReference type="InterPro" id="IPR001584">
    <property type="entry name" value="Integrase_cat-core"/>
</dbReference>
<dbReference type="PROSITE" id="PS50994">
    <property type="entry name" value="INTEGRASE"/>
    <property type="match status" value="1"/>
</dbReference>
<dbReference type="Pfam" id="PF00136">
    <property type="entry name" value="DNA_pol_B"/>
    <property type="match status" value="1"/>
</dbReference>
<keyword evidence="5" id="KW-0378">Hydrolase</keyword>
<dbReference type="InterPro" id="IPR043502">
    <property type="entry name" value="DNA/RNA_pol_sf"/>
</dbReference>
<evidence type="ECO:0000256" key="3">
    <source>
        <dbReference type="ARBA" id="ARBA00022695"/>
    </source>
</evidence>
<dbReference type="RefSeq" id="YP_010358792.1">
    <property type="nucleotide sequence ID" value="NC_062766.1"/>
</dbReference>
<dbReference type="InterPro" id="IPR006134">
    <property type="entry name" value="DNA-dir_DNA_pol_B_multi_dom"/>
</dbReference>